<reference evidence="4" key="1">
    <citation type="submission" date="2020-12" db="EMBL/GenBank/DDBJ databases">
        <title>Prauserella sp. ASG 168, a novel actinomycete isolated from cave rock.</title>
        <authorList>
            <person name="Suriyachadkun C."/>
        </authorList>
    </citation>
    <scope>NUCLEOTIDE SEQUENCE</scope>
    <source>
        <strain evidence="4">ASG 168</strain>
    </source>
</reference>
<comment type="caution">
    <text evidence="4">The sequence shown here is derived from an EMBL/GenBank/DDBJ whole genome shotgun (WGS) entry which is preliminary data.</text>
</comment>
<evidence type="ECO:0000256" key="2">
    <source>
        <dbReference type="SAM" id="MobiDB-lite"/>
    </source>
</evidence>
<evidence type="ECO:0000313" key="4">
    <source>
        <dbReference type="EMBL" id="MBK1783326.1"/>
    </source>
</evidence>
<keyword evidence="4" id="KW-0547">Nucleotide-binding</keyword>
<dbReference type="InterPro" id="IPR036890">
    <property type="entry name" value="HATPase_C_sf"/>
</dbReference>
<proteinExistence type="predicted"/>
<keyword evidence="1" id="KW-0808">Transferase</keyword>
<keyword evidence="1" id="KW-0723">Serine/threonine-protein kinase</keyword>
<keyword evidence="4" id="KW-0067">ATP-binding</keyword>
<evidence type="ECO:0000259" key="3">
    <source>
        <dbReference type="Pfam" id="PF13581"/>
    </source>
</evidence>
<dbReference type="Proteomes" id="UP000635245">
    <property type="component" value="Unassembled WGS sequence"/>
</dbReference>
<gene>
    <name evidence="4" type="ORF">JHE00_03235</name>
</gene>
<dbReference type="GO" id="GO:0005524">
    <property type="term" value="F:ATP binding"/>
    <property type="evidence" value="ECO:0007669"/>
    <property type="project" value="UniProtKB-KW"/>
</dbReference>
<protein>
    <submittedName>
        <fullName evidence="4">ATP-binding protein</fullName>
    </submittedName>
</protein>
<evidence type="ECO:0000256" key="1">
    <source>
        <dbReference type="ARBA" id="ARBA00022527"/>
    </source>
</evidence>
<organism evidence="4 5">
    <name type="scientific">Prauserella cavernicola</name>
    <dbReference type="NCBI Taxonomy" id="2800127"/>
    <lineage>
        <taxon>Bacteria</taxon>
        <taxon>Bacillati</taxon>
        <taxon>Actinomycetota</taxon>
        <taxon>Actinomycetes</taxon>
        <taxon>Pseudonocardiales</taxon>
        <taxon>Pseudonocardiaceae</taxon>
        <taxon>Prauserella</taxon>
    </lineage>
</organism>
<keyword evidence="1" id="KW-0418">Kinase</keyword>
<dbReference type="PANTHER" id="PTHR35526:SF3">
    <property type="entry name" value="ANTI-SIGMA-F FACTOR RSBW"/>
    <property type="match status" value="1"/>
</dbReference>
<feature type="compositionally biased region" description="Basic and acidic residues" evidence="2">
    <location>
        <begin position="1"/>
        <end position="12"/>
    </location>
</feature>
<dbReference type="CDD" id="cd16936">
    <property type="entry name" value="HATPase_RsbW-like"/>
    <property type="match status" value="1"/>
</dbReference>
<dbReference type="SUPFAM" id="SSF55874">
    <property type="entry name" value="ATPase domain of HSP90 chaperone/DNA topoisomerase II/histidine kinase"/>
    <property type="match status" value="1"/>
</dbReference>
<accession>A0A934V1K4</accession>
<dbReference type="InterPro" id="IPR050267">
    <property type="entry name" value="Anti-sigma-factor_SerPK"/>
</dbReference>
<dbReference type="GO" id="GO:0004674">
    <property type="term" value="F:protein serine/threonine kinase activity"/>
    <property type="evidence" value="ECO:0007669"/>
    <property type="project" value="UniProtKB-KW"/>
</dbReference>
<dbReference type="RefSeq" id="WP_200314552.1">
    <property type="nucleotide sequence ID" value="NZ_JAENJH010000001.1"/>
</dbReference>
<sequence length="146" mass="15949">MCPDRRPPDARTPELPGGALHRRKAALPRQASELRTELRAWARGLGLTEQICHAIVLATYEAVANVVRHAYPEGTTGMVELHASPLRERVAVTVRDHGRWRAPPAGPEVRSGLGLPLIRALSDRAEFRSAEAGTTVTLIWEVAAPQ</sequence>
<feature type="region of interest" description="Disordered" evidence="2">
    <location>
        <begin position="1"/>
        <end position="28"/>
    </location>
</feature>
<dbReference type="Pfam" id="PF13581">
    <property type="entry name" value="HATPase_c_2"/>
    <property type="match status" value="1"/>
</dbReference>
<dbReference type="InterPro" id="IPR003594">
    <property type="entry name" value="HATPase_dom"/>
</dbReference>
<dbReference type="PANTHER" id="PTHR35526">
    <property type="entry name" value="ANTI-SIGMA-F FACTOR RSBW-RELATED"/>
    <property type="match status" value="1"/>
</dbReference>
<dbReference type="AlphaFoldDB" id="A0A934V1K4"/>
<keyword evidence="5" id="KW-1185">Reference proteome</keyword>
<name>A0A934V1K4_9PSEU</name>
<dbReference type="Gene3D" id="3.30.565.10">
    <property type="entry name" value="Histidine kinase-like ATPase, C-terminal domain"/>
    <property type="match status" value="1"/>
</dbReference>
<feature type="domain" description="Histidine kinase/HSP90-like ATPase" evidence="3">
    <location>
        <begin position="26"/>
        <end position="140"/>
    </location>
</feature>
<dbReference type="EMBL" id="JAENJH010000001">
    <property type="protein sequence ID" value="MBK1783326.1"/>
    <property type="molecule type" value="Genomic_DNA"/>
</dbReference>
<evidence type="ECO:0000313" key="5">
    <source>
        <dbReference type="Proteomes" id="UP000635245"/>
    </source>
</evidence>